<name>A0A1W6LGV8_9BURK</name>
<accession>A0A1W6LGV8</accession>
<sequence length="82" mass="9133">MSTTTTINLQVAQQRTAPRGATWLGNAFASLFNSFRAAPAERNAARDIRRARELAAEWSRRDPRSAADLTAAIDRFEQQQGQ</sequence>
<dbReference type="RefSeq" id="WP_085753848.1">
    <property type="nucleotide sequence ID" value="NZ_BSPR01000017.1"/>
</dbReference>
<reference evidence="1 2" key="1">
    <citation type="submission" date="2016-04" db="EMBL/GenBank/DDBJ databases">
        <title>Complete genome sequence of natural rubber-degrading, novel Gram-negative bacterium, Rhizobacter gummiphilus strain NS21.</title>
        <authorList>
            <person name="Tabata M."/>
            <person name="Kasai D."/>
            <person name="Fukuda M."/>
        </authorList>
    </citation>
    <scope>NUCLEOTIDE SEQUENCE [LARGE SCALE GENOMIC DNA]</scope>
    <source>
        <strain evidence="1 2">NS21</strain>
    </source>
</reference>
<dbReference type="STRING" id="946333.A4W93_28520"/>
<organism evidence="1 2">
    <name type="scientific">Piscinibacter gummiphilus</name>
    <dbReference type="NCBI Taxonomy" id="946333"/>
    <lineage>
        <taxon>Bacteria</taxon>
        <taxon>Pseudomonadati</taxon>
        <taxon>Pseudomonadota</taxon>
        <taxon>Betaproteobacteria</taxon>
        <taxon>Burkholderiales</taxon>
        <taxon>Sphaerotilaceae</taxon>
        <taxon>Piscinibacter</taxon>
    </lineage>
</organism>
<dbReference type="OrthoDB" id="8913124at2"/>
<protein>
    <submittedName>
        <fullName evidence="1">Uncharacterized protein</fullName>
    </submittedName>
</protein>
<dbReference type="KEGG" id="rgu:A4W93_28520"/>
<dbReference type="EMBL" id="CP015118">
    <property type="protein sequence ID" value="ARN23522.1"/>
    <property type="molecule type" value="Genomic_DNA"/>
</dbReference>
<evidence type="ECO:0000313" key="1">
    <source>
        <dbReference type="EMBL" id="ARN23522.1"/>
    </source>
</evidence>
<evidence type="ECO:0000313" key="2">
    <source>
        <dbReference type="Proteomes" id="UP000193427"/>
    </source>
</evidence>
<dbReference type="AlphaFoldDB" id="A0A1W6LGV8"/>
<proteinExistence type="predicted"/>
<gene>
    <name evidence="1" type="ORF">A4W93_28520</name>
</gene>
<keyword evidence="2" id="KW-1185">Reference proteome</keyword>
<dbReference type="Proteomes" id="UP000193427">
    <property type="component" value="Chromosome"/>
</dbReference>